<evidence type="ECO:0000256" key="3">
    <source>
        <dbReference type="ARBA" id="ARBA00022448"/>
    </source>
</evidence>
<dbReference type="GO" id="GO:0005743">
    <property type="term" value="C:mitochondrial inner membrane"/>
    <property type="evidence" value="ECO:0007669"/>
    <property type="project" value="UniProtKB-SubCell"/>
</dbReference>
<dbReference type="PANTHER" id="PTHR45760:SF2">
    <property type="entry name" value="FI19922P1-RELATED"/>
    <property type="match status" value="1"/>
</dbReference>
<name>A0AAD8Y6L3_9STRA</name>
<dbReference type="AlphaFoldDB" id="A0AAD8Y6L3"/>
<keyword evidence="4 10" id="KW-0812">Transmembrane</keyword>
<feature type="repeat" description="Solcar" evidence="10">
    <location>
        <begin position="302"/>
        <end position="429"/>
    </location>
</feature>
<keyword evidence="3 11" id="KW-0813">Transport</keyword>
<evidence type="ECO:0000313" key="13">
    <source>
        <dbReference type="EMBL" id="KAK1740691.1"/>
    </source>
</evidence>
<evidence type="ECO:0000256" key="12">
    <source>
        <dbReference type="SAM" id="MobiDB-lite"/>
    </source>
</evidence>
<feature type="repeat" description="Solcar" evidence="10">
    <location>
        <begin position="33"/>
        <end position="160"/>
    </location>
</feature>
<dbReference type="InterPro" id="IPR045315">
    <property type="entry name" value="Mtm1-like"/>
</dbReference>
<feature type="repeat" description="Solcar" evidence="10">
    <location>
        <begin position="188"/>
        <end position="276"/>
    </location>
</feature>
<evidence type="ECO:0000256" key="4">
    <source>
        <dbReference type="ARBA" id="ARBA00022692"/>
    </source>
</evidence>
<dbReference type="Gene3D" id="1.50.40.10">
    <property type="entry name" value="Mitochondrial carrier domain"/>
    <property type="match status" value="1"/>
</dbReference>
<evidence type="ECO:0000256" key="6">
    <source>
        <dbReference type="ARBA" id="ARBA00022792"/>
    </source>
</evidence>
<feature type="region of interest" description="Disordered" evidence="12">
    <location>
        <begin position="1"/>
        <end position="29"/>
    </location>
</feature>
<comment type="similarity">
    <text evidence="2 11">Belongs to the mitochondrial carrier (TC 2.A.29) family.</text>
</comment>
<keyword evidence="9 10" id="KW-0472">Membrane</keyword>
<evidence type="ECO:0000256" key="1">
    <source>
        <dbReference type="ARBA" id="ARBA00004448"/>
    </source>
</evidence>
<keyword evidence="7" id="KW-1133">Transmembrane helix</keyword>
<accession>A0AAD8Y6L3</accession>
<evidence type="ECO:0000256" key="7">
    <source>
        <dbReference type="ARBA" id="ARBA00022989"/>
    </source>
</evidence>
<evidence type="ECO:0000256" key="2">
    <source>
        <dbReference type="ARBA" id="ARBA00006375"/>
    </source>
</evidence>
<dbReference type="Proteomes" id="UP001224775">
    <property type="component" value="Unassembled WGS sequence"/>
</dbReference>
<dbReference type="InterPro" id="IPR018108">
    <property type="entry name" value="MCP_transmembrane"/>
</dbReference>
<organism evidence="13 14">
    <name type="scientific">Skeletonema marinoi</name>
    <dbReference type="NCBI Taxonomy" id="267567"/>
    <lineage>
        <taxon>Eukaryota</taxon>
        <taxon>Sar</taxon>
        <taxon>Stramenopiles</taxon>
        <taxon>Ochrophyta</taxon>
        <taxon>Bacillariophyta</taxon>
        <taxon>Coscinodiscophyceae</taxon>
        <taxon>Thalassiosirophycidae</taxon>
        <taxon>Thalassiosirales</taxon>
        <taxon>Skeletonemataceae</taxon>
        <taxon>Skeletonema</taxon>
        <taxon>Skeletonema marinoi-dohrnii complex</taxon>
    </lineage>
</organism>
<evidence type="ECO:0000256" key="8">
    <source>
        <dbReference type="ARBA" id="ARBA00023128"/>
    </source>
</evidence>
<dbReference type="PROSITE" id="PS50920">
    <property type="entry name" value="SOLCAR"/>
    <property type="match status" value="3"/>
</dbReference>
<comment type="subcellular location">
    <subcellularLocation>
        <location evidence="1">Mitochondrion inner membrane</location>
        <topology evidence="1">Multi-pass membrane protein</topology>
    </subcellularLocation>
</comment>
<dbReference type="GO" id="GO:1990542">
    <property type="term" value="P:mitochondrial transmembrane transport"/>
    <property type="evidence" value="ECO:0007669"/>
    <property type="project" value="InterPro"/>
</dbReference>
<keyword evidence="5" id="KW-0677">Repeat</keyword>
<evidence type="ECO:0000256" key="10">
    <source>
        <dbReference type="PROSITE-ProRule" id="PRU00282"/>
    </source>
</evidence>
<evidence type="ECO:0000256" key="9">
    <source>
        <dbReference type="ARBA" id="ARBA00023136"/>
    </source>
</evidence>
<proteinExistence type="inferred from homology"/>
<evidence type="ECO:0000313" key="14">
    <source>
        <dbReference type="Proteomes" id="UP001224775"/>
    </source>
</evidence>
<reference evidence="13" key="1">
    <citation type="submission" date="2023-06" db="EMBL/GenBank/DDBJ databases">
        <title>Survivors Of The Sea: Transcriptome response of Skeletonema marinoi to long-term dormancy.</title>
        <authorList>
            <person name="Pinder M.I.M."/>
            <person name="Kourtchenko O."/>
            <person name="Robertson E.K."/>
            <person name="Larsson T."/>
            <person name="Maumus F."/>
            <person name="Osuna-Cruz C.M."/>
            <person name="Vancaester E."/>
            <person name="Stenow R."/>
            <person name="Vandepoele K."/>
            <person name="Ploug H."/>
            <person name="Bruchert V."/>
            <person name="Godhe A."/>
            <person name="Topel M."/>
        </authorList>
    </citation>
    <scope>NUCLEOTIDE SEQUENCE</scope>
    <source>
        <strain evidence="13">R05AC</strain>
    </source>
</reference>
<protein>
    <submittedName>
        <fullName evidence="13">Mitochondrial carrier protein</fullName>
    </submittedName>
</protein>
<keyword evidence="8" id="KW-0496">Mitochondrion</keyword>
<dbReference type="EMBL" id="JATAAI010000015">
    <property type="protein sequence ID" value="KAK1740691.1"/>
    <property type="molecule type" value="Genomic_DNA"/>
</dbReference>
<dbReference type="InterPro" id="IPR023395">
    <property type="entry name" value="MCP_dom_sf"/>
</dbReference>
<dbReference type="PANTHER" id="PTHR45760">
    <property type="entry name" value="FI19922P1-RELATED"/>
    <property type="match status" value="1"/>
</dbReference>
<evidence type="ECO:0000256" key="11">
    <source>
        <dbReference type="RuleBase" id="RU000488"/>
    </source>
</evidence>
<keyword evidence="14" id="KW-1185">Reference proteome</keyword>
<keyword evidence="6" id="KW-0999">Mitochondrion inner membrane</keyword>
<gene>
    <name evidence="13" type="ORF">QTG54_008786</name>
</gene>
<dbReference type="Pfam" id="PF00153">
    <property type="entry name" value="Mito_carr"/>
    <property type="match status" value="4"/>
</dbReference>
<evidence type="ECO:0000256" key="5">
    <source>
        <dbReference type="ARBA" id="ARBA00022737"/>
    </source>
</evidence>
<comment type="caution">
    <text evidence="13">The sequence shown here is derived from an EMBL/GenBank/DDBJ whole genome shotgun (WGS) entry which is preliminary data.</text>
</comment>
<sequence length="434" mass="47305">MSKRRRVTDDEPGPASLESPPAVNSNGVQVSSSHLMPRILSGSVGSIITALAVTPLEVVKIRQQSAGVKPMSYSNFSGIEPCRGCGTLVLNNGLMECSIPVETTRSTIAPPHTSGTFRTLFSIFKHEGWSGIYAGLRPTLLMSIPSTVLYFTAYDEISTRLRNNHTLNNHNIEQSTQHVHEIDDDARRQAYIPLVAGSTSRLLASLSTAPLELVRTRQASAIGNGERVVPGMMEEFRLLLRTNGFSSLFTGLAPTLWRDVPFSAIYWLFLEKFRNDLSDSKTLGTWGGGYYKDQGMTIPPSVEVMHSFVSGAGAGAIAAFGTTPFDVVKTRRQMSSQTEVLSTTGSGPCDHFGLKEYSGSHNNCQQRSMSVAAAAERSRFNNVGTFGHMREIFKDEGLSGLWRGNTTRMVKVAPACAVMISCYEFGKKVFGEIV</sequence>
<dbReference type="SUPFAM" id="SSF103506">
    <property type="entry name" value="Mitochondrial carrier"/>
    <property type="match status" value="1"/>
</dbReference>